<dbReference type="InterPro" id="IPR018289">
    <property type="entry name" value="MULE_transposase_dom"/>
</dbReference>
<proteinExistence type="predicted"/>
<dbReference type="Gene3D" id="3.90.70.80">
    <property type="match status" value="1"/>
</dbReference>
<dbReference type="KEGG" id="cam:101489719"/>
<protein>
    <submittedName>
        <fullName evidence="4">Uncharacterized protein LOC101489719</fullName>
    </submittedName>
</protein>
<evidence type="ECO:0000313" key="4">
    <source>
        <dbReference type="RefSeq" id="XP_004514709.1"/>
    </source>
</evidence>
<name>A0A1S2Z424_CICAR</name>
<evidence type="ECO:0000259" key="2">
    <source>
        <dbReference type="Pfam" id="PF10551"/>
    </source>
</evidence>
<gene>
    <name evidence="4" type="primary">LOC101489719</name>
</gene>
<dbReference type="AlphaFoldDB" id="A0A1S2Z424"/>
<dbReference type="PANTHER" id="PTHR31569:SF4">
    <property type="entry name" value="SWIM-TYPE DOMAIN-CONTAINING PROTEIN"/>
    <property type="match status" value="1"/>
</dbReference>
<dbReference type="eggNOG" id="ENOG502QQB8">
    <property type="taxonomic scope" value="Eukaryota"/>
</dbReference>
<dbReference type="InterPro" id="IPR052579">
    <property type="entry name" value="Zinc_finger_SWIM"/>
</dbReference>
<evidence type="ECO:0000256" key="1">
    <source>
        <dbReference type="SAM" id="MobiDB-lite"/>
    </source>
</evidence>
<evidence type="ECO:0000313" key="3">
    <source>
        <dbReference type="Proteomes" id="UP000087171"/>
    </source>
</evidence>
<dbReference type="OrthoDB" id="2422440at2759"/>
<feature type="domain" description="MULE transposase" evidence="2">
    <location>
        <begin position="214"/>
        <end position="307"/>
    </location>
</feature>
<feature type="compositionally biased region" description="Basic residues" evidence="1">
    <location>
        <begin position="428"/>
        <end position="439"/>
    </location>
</feature>
<dbReference type="PaxDb" id="3827-XP_004514709.1"/>
<feature type="compositionally biased region" description="Basic and acidic residues" evidence="1">
    <location>
        <begin position="418"/>
        <end position="427"/>
    </location>
</feature>
<dbReference type="CDD" id="cd22744">
    <property type="entry name" value="OTU"/>
    <property type="match status" value="1"/>
</dbReference>
<feature type="region of interest" description="Disordered" evidence="1">
    <location>
        <begin position="416"/>
        <end position="443"/>
    </location>
</feature>
<sequence length="600" mass="69400">MDQQGDNSAEMYEGLEPDFENMDDGLERDFNEMYDDLEVMNDATNKGGEAVMVDLTDVFSTGMMFDTRDDLLKWARNVGRPWKNPKPMRSTWSRKCECPFRLRGHAFLGRLSQEEKVVLGDMTKNMIKPRNTLMTIKDHNVTSLTTIKQVYNARQAYRSPLRGNRTEMQHLLTLMERDKYVYRYRKVEGSNELRDIFWTHPDAISLVNNFHIILILDSTYKTCRYRMPLFEIIGVTSTEMTFCVGFAYLQSERADNFTWALQMLKEQITGGEVEVIVTDRNLALTNAVEYVFPKAVNLLCLFHVCKNVKAKCKMTVFPKEKQMQIMEAWEALVYSYDETYQVQYDPRSIPLDCIHVWWTKLTFHDDGSGKPLKLSVKHEIEVIVKKFDKLDVPRKIALKGKLREITYPSTTSTCPPVDKVKTKDAPKKGKSKVSKRGKSTKRDPSWWKYVDASVRCSGTNACSTVTSNKVQQPRSSVKKLTPRPSVSKVQQPRVLIFKDWLPVEIQKFIDDIIDVGEDGNCGYHAVAALLGMGENFWAFIRQECVVELQEFMSHYEIIYGGQIFVQQLIHNVYVEHVATLDNWMTHPEMEYVIASKWDMG</sequence>
<dbReference type="Pfam" id="PF10551">
    <property type="entry name" value="MULE"/>
    <property type="match status" value="1"/>
</dbReference>
<dbReference type="PANTHER" id="PTHR31569">
    <property type="entry name" value="SWIM-TYPE DOMAIN-CONTAINING PROTEIN"/>
    <property type="match status" value="1"/>
</dbReference>
<keyword evidence="3" id="KW-1185">Reference proteome</keyword>
<accession>A0A1S2Z424</accession>
<dbReference type="RefSeq" id="XP_004514709.1">
    <property type="nucleotide sequence ID" value="XM_004514652.1"/>
</dbReference>
<organism evidence="3 4">
    <name type="scientific">Cicer arietinum</name>
    <name type="common">Chickpea</name>
    <name type="synonym">Garbanzo</name>
    <dbReference type="NCBI Taxonomy" id="3827"/>
    <lineage>
        <taxon>Eukaryota</taxon>
        <taxon>Viridiplantae</taxon>
        <taxon>Streptophyta</taxon>
        <taxon>Embryophyta</taxon>
        <taxon>Tracheophyta</taxon>
        <taxon>Spermatophyta</taxon>
        <taxon>Magnoliopsida</taxon>
        <taxon>eudicotyledons</taxon>
        <taxon>Gunneridae</taxon>
        <taxon>Pentapetalae</taxon>
        <taxon>rosids</taxon>
        <taxon>fabids</taxon>
        <taxon>Fabales</taxon>
        <taxon>Fabaceae</taxon>
        <taxon>Papilionoideae</taxon>
        <taxon>50 kb inversion clade</taxon>
        <taxon>NPAAA clade</taxon>
        <taxon>Hologalegina</taxon>
        <taxon>IRL clade</taxon>
        <taxon>Cicereae</taxon>
        <taxon>Cicer</taxon>
    </lineage>
</organism>
<reference evidence="4" key="1">
    <citation type="submission" date="2025-08" db="UniProtKB">
        <authorList>
            <consortium name="RefSeq"/>
        </authorList>
    </citation>
    <scope>IDENTIFICATION</scope>
    <source>
        <tissue evidence="4">Etiolated seedlings</tissue>
    </source>
</reference>
<dbReference type="Proteomes" id="UP000087171">
    <property type="component" value="Unplaced"/>
</dbReference>
<dbReference type="GeneID" id="101489719"/>